<dbReference type="Proteomes" id="UP000054270">
    <property type="component" value="Unassembled WGS sequence"/>
</dbReference>
<keyword evidence="1" id="KW-0732">Signal</keyword>
<accession>A0A0D2NNU5</accession>
<feature type="signal peptide" evidence="1">
    <location>
        <begin position="1"/>
        <end position="20"/>
    </location>
</feature>
<evidence type="ECO:0000256" key="1">
    <source>
        <dbReference type="SAM" id="SignalP"/>
    </source>
</evidence>
<name>A0A0D2NNU5_HYPSF</name>
<keyword evidence="3" id="KW-1185">Reference proteome</keyword>
<feature type="chain" id="PRO_5002259895" evidence="1">
    <location>
        <begin position="21"/>
        <end position="133"/>
    </location>
</feature>
<protein>
    <submittedName>
        <fullName evidence="2">Uncharacterized protein</fullName>
    </submittedName>
</protein>
<dbReference type="EMBL" id="KN817589">
    <property type="protein sequence ID" value="KJA18461.1"/>
    <property type="molecule type" value="Genomic_DNA"/>
</dbReference>
<proteinExistence type="predicted"/>
<gene>
    <name evidence="2" type="ORF">HYPSUDRAFT_960116</name>
</gene>
<evidence type="ECO:0000313" key="3">
    <source>
        <dbReference type="Proteomes" id="UP000054270"/>
    </source>
</evidence>
<dbReference type="AlphaFoldDB" id="A0A0D2NNU5"/>
<organism evidence="2 3">
    <name type="scientific">Hypholoma sublateritium (strain FD-334 SS-4)</name>
    <dbReference type="NCBI Taxonomy" id="945553"/>
    <lineage>
        <taxon>Eukaryota</taxon>
        <taxon>Fungi</taxon>
        <taxon>Dikarya</taxon>
        <taxon>Basidiomycota</taxon>
        <taxon>Agaricomycotina</taxon>
        <taxon>Agaricomycetes</taxon>
        <taxon>Agaricomycetidae</taxon>
        <taxon>Agaricales</taxon>
        <taxon>Agaricineae</taxon>
        <taxon>Strophariaceae</taxon>
        <taxon>Hypholoma</taxon>
    </lineage>
</organism>
<sequence>MARNSRCWSARSATISPCLAFVVVDLSRPRTRYTEWAAAAAKPPNRTRTLRTTPTKKTLPTLFSFAVPPTRRSDARPTCLAHSASRPHSVTASALNAILRFLLYLERLRRGRYLTADRDEGLKRAAEEPIKSV</sequence>
<reference evidence="3" key="1">
    <citation type="submission" date="2014-04" db="EMBL/GenBank/DDBJ databases">
        <title>Evolutionary Origins and Diversification of the Mycorrhizal Mutualists.</title>
        <authorList>
            <consortium name="DOE Joint Genome Institute"/>
            <consortium name="Mycorrhizal Genomics Consortium"/>
            <person name="Kohler A."/>
            <person name="Kuo A."/>
            <person name="Nagy L.G."/>
            <person name="Floudas D."/>
            <person name="Copeland A."/>
            <person name="Barry K.W."/>
            <person name="Cichocki N."/>
            <person name="Veneault-Fourrey C."/>
            <person name="LaButti K."/>
            <person name="Lindquist E.A."/>
            <person name="Lipzen A."/>
            <person name="Lundell T."/>
            <person name="Morin E."/>
            <person name="Murat C."/>
            <person name="Riley R."/>
            <person name="Ohm R."/>
            <person name="Sun H."/>
            <person name="Tunlid A."/>
            <person name="Henrissat B."/>
            <person name="Grigoriev I.V."/>
            <person name="Hibbett D.S."/>
            <person name="Martin F."/>
        </authorList>
    </citation>
    <scope>NUCLEOTIDE SEQUENCE [LARGE SCALE GENOMIC DNA]</scope>
    <source>
        <strain evidence="3">FD-334 SS-4</strain>
    </source>
</reference>
<evidence type="ECO:0000313" key="2">
    <source>
        <dbReference type="EMBL" id="KJA18461.1"/>
    </source>
</evidence>